<dbReference type="InterPro" id="IPR050155">
    <property type="entry name" value="HAD-like_hydrolase_sf"/>
</dbReference>
<dbReference type="PANTHER" id="PTHR43434:SF1">
    <property type="entry name" value="PHOSPHOGLYCOLATE PHOSPHATASE"/>
    <property type="match status" value="1"/>
</dbReference>
<dbReference type="Proteomes" id="UP000248039">
    <property type="component" value="Unassembled WGS sequence"/>
</dbReference>
<sequence>MALIVLWDIDHTLIDNAGVSKEIYGAAFEAVAQRRPSGPAVTEGRTDRLIMREMFDRDGLARPGWDTVQAALEAAGSERFEELQRRGSALPGVRDALTALADEPGIISSVLTGNIAPNARLKLAAFELDGLVDLSVGAYGADHLERAALVAVARDRIHRAYAVPAGTPVALVGDTPRDVEAALTSGVQIIAVASGVHAAHALHEAGADVVLPDLINTGVLLSHFSRISGTQS</sequence>
<dbReference type="EMBL" id="PYBW01000189">
    <property type="protein sequence ID" value="PYC66017.1"/>
    <property type="molecule type" value="Genomic_DNA"/>
</dbReference>
<dbReference type="Pfam" id="PF12710">
    <property type="entry name" value="HAD"/>
    <property type="match status" value="1"/>
</dbReference>
<dbReference type="GO" id="GO:0005829">
    <property type="term" value="C:cytosol"/>
    <property type="evidence" value="ECO:0007669"/>
    <property type="project" value="TreeGrafter"/>
</dbReference>
<accession>A0A2V4NH41</accession>
<comment type="caution">
    <text evidence="1">The sequence shown here is derived from an EMBL/GenBank/DDBJ whole genome shotgun (WGS) entry which is preliminary data.</text>
</comment>
<dbReference type="GO" id="GO:0008967">
    <property type="term" value="F:phosphoglycolate phosphatase activity"/>
    <property type="evidence" value="ECO:0007669"/>
    <property type="project" value="TreeGrafter"/>
</dbReference>
<proteinExistence type="predicted"/>
<dbReference type="SFLD" id="SFLDG01129">
    <property type="entry name" value="C1.5:_HAD__Beta-PGM__Phosphata"/>
    <property type="match status" value="1"/>
</dbReference>
<evidence type="ECO:0000313" key="1">
    <source>
        <dbReference type="EMBL" id="PYC66017.1"/>
    </source>
</evidence>
<organism evidence="1 2">
    <name type="scientific">Streptomyces tateyamensis</name>
    <dbReference type="NCBI Taxonomy" id="565073"/>
    <lineage>
        <taxon>Bacteria</taxon>
        <taxon>Bacillati</taxon>
        <taxon>Actinomycetota</taxon>
        <taxon>Actinomycetes</taxon>
        <taxon>Kitasatosporales</taxon>
        <taxon>Streptomycetaceae</taxon>
        <taxon>Streptomyces</taxon>
    </lineage>
</organism>
<dbReference type="InterPro" id="IPR023214">
    <property type="entry name" value="HAD_sf"/>
</dbReference>
<dbReference type="InterPro" id="IPR023198">
    <property type="entry name" value="PGP-like_dom2"/>
</dbReference>
<dbReference type="PANTHER" id="PTHR43434">
    <property type="entry name" value="PHOSPHOGLYCOLATE PHOSPHATASE"/>
    <property type="match status" value="1"/>
</dbReference>
<dbReference type="AlphaFoldDB" id="A0A2V4NH41"/>
<dbReference type="GO" id="GO:0006281">
    <property type="term" value="P:DNA repair"/>
    <property type="evidence" value="ECO:0007669"/>
    <property type="project" value="TreeGrafter"/>
</dbReference>
<dbReference type="Gene3D" id="3.40.50.1000">
    <property type="entry name" value="HAD superfamily/HAD-like"/>
    <property type="match status" value="1"/>
</dbReference>
<keyword evidence="2" id="KW-1185">Reference proteome</keyword>
<protein>
    <submittedName>
        <fullName evidence="1">Haloacid dehalogenase</fullName>
    </submittedName>
</protein>
<dbReference type="RefSeq" id="WP_110673413.1">
    <property type="nucleotide sequence ID" value="NZ_PYBW01000189.1"/>
</dbReference>
<dbReference type="SFLD" id="SFLDS00003">
    <property type="entry name" value="Haloacid_Dehalogenase"/>
    <property type="match status" value="1"/>
</dbReference>
<reference evidence="1 2" key="1">
    <citation type="submission" date="2018-03" db="EMBL/GenBank/DDBJ databases">
        <title>Bioinformatic expansion and discovery of thiopeptide antibiotics.</title>
        <authorList>
            <person name="Schwalen C.J."/>
            <person name="Hudson G.A."/>
            <person name="Mitchell D.A."/>
        </authorList>
    </citation>
    <scope>NUCLEOTIDE SEQUENCE [LARGE SCALE GENOMIC DNA]</scope>
    <source>
        <strain evidence="1 2">ATCC 21389</strain>
    </source>
</reference>
<name>A0A2V4NH41_9ACTN</name>
<gene>
    <name evidence="1" type="ORF">C7C46_31895</name>
</gene>
<dbReference type="OrthoDB" id="9781769at2"/>
<evidence type="ECO:0000313" key="2">
    <source>
        <dbReference type="Proteomes" id="UP000248039"/>
    </source>
</evidence>
<dbReference type="InterPro" id="IPR036412">
    <property type="entry name" value="HAD-like_sf"/>
</dbReference>
<dbReference type="Gene3D" id="1.10.150.240">
    <property type="entry name" value="Putative phosphatase, domain 2"/>
    <property type="match status" value="1"/>
</dbReference>
<dbReference type="SUPFAM" id="SSF56784">
    <property type="entry name" value="HAD-like"/>
    <property type="match status" value="1"/>
</dbReference>